<reference evidence="1" key="2">
    <citation type="journal article" date="2015" name="Fish Shellfish Immunol.">
        <title>Early steps in the European eel (Anguilla anguilla)-Vibrio vulnificus interaction in the gills: Role of the RtxA13 toxin.</title>
        <authorList>
            <person name="Callol A."/>
            <person name="Pajuelo D."/>
            <person name="Ebbesson L."/>
            <person name="Teles M."/>
            <person name="MacKenzie S."/>
            <person name="Amaro C."/>
        </authorList>
    </citation>
    <scope>NUCLEOTIDE SEQUENCE</scope>
</reference>
<dbReference type="EMBL" id="GBXM01040032">
    <property type="protein sequence ID" value="JAH68545.1"/>
    <property type="molecule type" value="Transcribed_RNA"/>
</dbReference>
<organism evidence="1">
    <name type="scientific">Anguilla anguilla</name>
    <name type="common">European freshwater eel</name>
    <name type="synonym">Muraena anguilla</name>
    <dbReference type="NCBI Taxonomy" id="7936"/>
    <lineage>
        <taxon>Eukaryota</taxon>
        <taxon>Metazoa</taxon>
        <taxon>Chordata</taxon>
        <taxon>Craniata</taxon>
        <taxon>Vertebrata</taxon>
        <taxon>Euteleostomi</taxon>
        <taxon>Actinopterygii</taxon>
        <taxon>Neopterygii</taxon>
        <taxon>Teleostei</taxon>
        <taxon>Anguilliformes</taxon>
        <taxon>Anguillidae</taxon>
        <taxon>Anguilla</taxon>
    </lineage>
</organism>
<proteinExistence type="predicted"/>
<name>A0A0E9UTL4_ANGAN</name>
<evidence type="ECO:0000313" key="1">
    <source>
        <dbReference type="EMBL" id="JAH68545.1"/>
    </source>
</evidence>
<protein>
    <submittedName>
        <fullName evidence="1">Uncharacterized protein</fullName>
    </submittedName>
</protein>
<sequence>MAQVLIEFLSPMYSTCWYCKSLPSFLAGLGHFDFTTPFTREKAHRIITNVSFGEII</sequence>
<accession>A0A0E9UTL4</accession>
<reference evidence="1" key="1">
    <citation type="submission" date="2014-11" db="EMBL/GenBank/DDBJ databases">
        <authorList>
            <person name="Amaro Gonzalez C."/>
        </authorList>
    </citation>
    <scope>NUCLEOTIDE SEQUENCE</scope>
</reference>
<dbReference type="AlphaFoldDB" id="A0A0E9UTL4"/>